<keyword evidence="2" id="KW-0808">Transferase</keyword>
<dbReference type="Pfam" id="PF05050">
    <property type="entry name" value="Methyltransf_21"/>
    <property type="match status" value="1"/>
</dbReference>
<dbReference type="InterPro" id="IPR006342">
    <property type="entry name" value="FkbM_mtfrase"/>
</dbReference>
<protein>
    <submittedName>
        <fullName evidence="2">FkbM family methyltransferase</fullName>
    </submittedName>
</protein>
<dbReference type="NCBIfam" id="TIGR01444">
    <property type="entry name" value="fkbM_fam"/>
    <property type="match status" value="1"/>
</dbReference>
<dbReference type="SUPFAM" id="SSF53335">
    <property type="entry name" value="S-adenosyl-L-methionine-dependent methyltransferases"/>
    <property type="match status" value="1"/>
</dbReference>
<gene>
    <name evidence="2" type="ORF">FDP22_17040</name>
</gene>
<keyword evidence="3" id="KW-1185">Reference proteome</keyword>
<sequence>MDGDRGPGCAVAARFAALQERAARLDDAGEPIDSPLRLALAGKVTEIFTTLFAREALASSLEIGAFEAGMSRMAIALKPGIRACAVEANPHVYGRFAREAIHAGVTYLHAAVSDRIGIARMRIPRTIDGREIDPVNPISSLRERSWGEVTYEEVTVSTVTLNALRRMLGVRPPHAVWIDVEGAQLQVIRGGGKVLADTALLFIEIESVPYWKGEALEFEVIGALAPFDLLPLVRDFEAPGQFNVLFVKRGILTRHADWLSARLEGIEALLDAHFARATPAA</sequence>
<reference evidence="2 3" key="1">
    <citation type="submission" date="2019-06" db="EMBL/GenBank/DDBJ databases">
        <title>Genome sequence of Rhodobacteraceae bacterium D4M1.</title>
        <authorList>
            <person name="Cao J."/>
        </authorList>
    </citation>
    <scope>NUCLEOTIDE SEQUENCE [LARGE SCALE GENOMIC DNA]</scope>
    <source>
        <strain evidence="2 3">D4M1</strain>
    </source>
</reference>
<feature type="domain" description="Methyltransferase FkbM" evidence="1">
    <location>
        <begin position="77"/>
        <end position="212"/>
    </location>
</feature>
<dbReference type="GO" id="GO:0008168">
    <property type="term" value="F:methyltransferase activity"/>
    <property type="evidence" value="ECO:0007669"/>
    <property type="project" value="UniProtKB-KW"/>
</dbReference>
<dbReference type="AlphaFoldDB" id="A0A5B8FWR9"/>
<evidence type="ECO:0000313" key="3">
    <source>
        <dbReference type="Proteomes" id="UP000305888"/>
    </source>
</evidence>
<keyword evidence="2" id="KW-0489">Methyltransferase</keyword>
<dbReference type="Proteomes" id="UP000305888">
    <property type="component" value="Chromosome"/>
</dbReference>
<organism evidence="2 3">
    <name type="scientific">Paroceanicella profunda</name>
    <dbReference type="NCBI Taxonomy" id="2579971"/>
    <lineage>
        <taxon>Bacteria</taxon>
        <taxon>Pseudomonadati</taxon>
        <taxon>Pseudomonadota</taxon>
        <taxon>Alphaproteobacteria</taxon>
        <taxon>Rhodobacterales</taxon>
        <taxon>Paracoccaceae</taxon>
        <taxon>Paroceanicella</taxon>
    </lineage>
</organism>
<dbReference type="KEGG" id="ppru:FDP22_17040"/>
<proteinExistence type="predicted"/>
<dbReference type="RefSeq" id="WP_138576025.1">
    <property type="nucleotide sequence ID" value="NZ_CP040818.1"/>
</dbReference>
<dbReference type="EMBL" id="CP040818">
    <property type="protein sequence ID" value="QDL93336.1"/>
    <property type="molecule type" value="Genomic_DNA"/>
</dbReference>
<dbReference type="GO" id="GO:0032259">
    <property type="term" value="P:methylation"/>
    <property type="evidence" value="ECO:0007669"/>
    <property type="project" value="UniProtKB-KW"/>
</dbReference>
<accession>A0A5B8FWR9</accession>
<dbReference type="OrthoDB" id="3778321at2"/>
<name>A0A5B8FWR9_9RHOB</name>
<evidence type="ECO:0000313" key="2">
    <source>
        <dbReference type="EMBL" id="QDL93336.1"/>
    </source>
</evidence>
<dbReference type="InterPro" id="IPR029063">
    <property type="entry name" value="SAM-dependent_MTases_sf"/>
</dbReference>
<evidence type="ECO:0000259" key="1">
    <source>
        <dbReference type="Pfam" id="PF05050"/>
    </source>
</evidence>
<dbReference type="Gene3D" id="3.40.50.150">
    <property type="entry name" value="Vaccinia Virus protein VP39"/>
    <property type="match status" value="1"/>
</dbReference>